<dbReference type="Pfam" id="PF06035">
    <property type="entry name" value="Peptidase_C93"/>
    <property type="match status" value="1"/>
</dbReference>
<feature type="chain" id="PRO_5027074831" evidence="1">
    <location>
        <begin position="25"/>
        <end position="191"/>
    </location>
</feature>
<feature type="signal peptide" evidence="1">
    <location>
        <begin position="1"/>
        <end position="24"/>
    </location>
</feature>
<dbReference type="RefSeq" id="WP_163900584.1">
    <property type="nucleotide sequence ID" value="NZ_CP048427.1"/>
</dbReference>
<comment type="caution">
    <text evidence="2">The sequence shown here is derived from an EMBL/GenBank/DDBJ whole genome shotgun (WGS) entry which is preliminary data.</text>
</comment>
<keyword evidence="1" id="KW-0732">Signal</keyword>
<keyword evidence="3" id="KW-1185">Reference proteome</keyword>
<evidence type="ECO:0000256" key="1">
    <source>
        <dbReference type="SAM" id="SignalP"/>
    </source>
</evidence>
<dbReference type="Proteomes" id="UP000477849">
    <property type="component" value="Unassembled WGS sequence"/>
</dbReference>
<dbReference type="InterPro" id="IPR010319">
    <property type="entry name" value="Transglutaminase-like_Cys_pept"/>
</dbReference>
<gene>
    <name evidence="2" type="ORF">G6N76_01610</name>
</gene>
<dbReference type="AlphaFoldDB" id="A0A6M1RLE5"/>
<evidence type="ECO:0000313" key="3">
    <source>
        <dbReference type="Proteomes" id="UP000477849"/>
    </source>
</evidence>
<evidence type="ECO:0000313" key="2">
    <source>
        <dbReference type="EMBL" id="NGO62354.1"/>
    </source>
</evidence>
<accession>A0A6M1RLE5</accession>
<reference evidence="2 3" key="1">
    <citation type="submission" date="2020-02" db="EMBL/GenBank/DDBJ databases">
        <title>Genome sequence of the type strain CCBAU10050 of Rhizobium daejeonense.</title>
        <authorList>
            <person name="Gao J."/>
            <person name="Sun J."/>
        </authorList>
    </citation>
    <scope>NUCLEOTIDE SEQUENCE [LARGE SCALE GENOMIC DNA]</scope>
    <source>
        <strain evidence="2 3">CCBAU10050</strain>
    </source>
</reference>
<dbReference type="EMBL" id="JAAKZH010000001">
    <property type="protein sequence ID" value="NGO62354.1"/>
    <property type="molecule type" value="Genomic_DNA"/>
</dbReference>
<sequence length="191" mass="20600">MLKKLLATAVVAATAFVLSDPAHAFGPGGFARNLTDAPNMRLVISGERLSSSDAKLCLDAQEGCQAVERPYTFVLTSYRESQLKRVNATVNASVQLINDLYSFGRRDVLKISGPVTVGSDLASAKRAMLIAMGWSADALTVANGRTTDGERRVVLVVTTNRGDYALDDRSNAIKKWKRVEIPTASIRPMGL</sequence>
<name>A0A6M1RLE5_9HYPH</name>
<dbReference type="Gene3D" id="3.10.620.30">
    <property type="match status" value="1"/>
</dbReference>
<organism evidence="2 3">
    <name type="scientific">Rhizobium daejeonense</name>
    <dbReference type="NCBI Taxonomy" id="240521"/>
    <lineage>
        <taxon>Bacteria</taxon>
        <taxon>Pseudomonadati</taxon>
        <taxon>Pseudomonadota</taxon>
        <taxon>Alphaproteobacteria</taxon>
        <taxon>Hyphomicrobiales</taxon>
        <taxon>Rhizobiaceae</taxon>
        <taxon>Rhizobium/Agrobacterium group</taxon>
        <taxon>Rhizobium</taxon>
    </lineage>
</organism>
<proteinExistence type="predicted"/>
<protein>
    <submittedName>
        <fullName evidence="2">Transglutaminase-like cysteine peptidase</fullName>
    </submittedName>
</protein>